<gene>
    <name evidence="2" type="ORF">SLNSH_09465</name>
</gene>
<comment type="caution">
    <text evidence="2">The sequence shown here is derived from an EMBL/GenBank/DDBJ whole genome shotgun (WGS) entry which is preliminary data.</text>
</comment>
<accession>A0A2T1HUU5</accession>
<protein>
    <submittedName>
        <fullName evidence="2">Uncharacterized protein</fullName>
    </submittedName>
</protein>
<keyword evidence="3" id="KW-1185">Reference proteome</keyword>
<keyword evidence="1" id="KW-1133">Transmembrane helix</keyword>
<organism evidence="2 3">
    <name type="scientific">Alsobacter soli</name>
    <dbReference type="NCBI Taxonomy" id="2109933"/>
    <lineage>
        <taxon>Bacteria</taxon>
        <taxon>Pseudomonadati</taxon>
        <taxon>Pseudomonadota</taxon>
        <taxon>Alphaproteobacteria</taxon>
        <taxon>Hyphomicrobiales</taxon>
        <taxon>Alsobacteraceae</taxon>
        <taxon>Alsobacter</taxon>
    </lineage>
</organism>
<feature type="transmembrane region" description="Helical" evidence="1">
    <location>
        <begin position="46"/>
        <end position="64"/>
    </location>
</feature>
<evidence type="ECO:0000313" key="2">
    <source>
        <dbReference type="EMBL" id="PSC05411.1"/>
    </source>
</evidence>
<dbReference type="Proteomes" id="UP000239772">
    <property type="component" value="Unassembled WGS sequence"/>
</dbReference>
<name>A0A2T1HUU5_9HYPH</name>
<feature type="transmembrane region" description="Helical" evidence="1">
    <location>
        <begin position="84"/>
        <end position="103"/>
    </location>
</feature>
<proteinExistence type="predicted"/>
<dbReference type="AlphaFoldDB" id="A0A2T1HUU5"/>
<evidence type="ECO:0000256" key="1">
    <source>
        <dbReference type="SAM" id="Phobius"/>
    </source>
</evidence>
<keyword evidence="1" id="KW-0472">Membrane</keyword>
<sequence length="167" mass="18868">MRVVGPLIDALVLPFVLFDELVRPLYRPLIRLLARLKLMQWLEQAVCALPPYGVLVAFLVPFVIFEPLKILGLYWLGTGHARLAVPTLIVSHGATFLLVERLYDAGRPKLMTIGWFAPIARLVERVRDAAMAWLRSRPAWMAIKAYAKRVRAHVAGFFAKLRARSPG</sequence>
<reference evidence="3" key="1">
    <citation type="submission" date="2018-03" db="EMBL/GenBank/DDBJ databases">
        <authorList>
            <person name="Sun L."/>
            <person name="Liu H."/>
            <person name="Chen W."/>
            <person name="Huang K."/>
            <person name="Liu W."/>
            <person name="Gao X."/>
        </authorList>
    </citation>
    <scope>NUCLEOTIDE SEQUENCE [LARGE SCALE GENOMIC DNA]</scope>
    <source>
        <strain evidence="3">SH9</strain>
    </source>
</reference>
<dbReference type="EMBL" id="PVZS01000008">
    <property type="protein sequence ID" value="PSC05411.1"/>
    <property type="molecule type" value="Genomic_DNA"/>
</dbReference>
<keyword evidence="1" id="KW-0812">Transmembrane</keyword>
<evidence type="ECO:0000313" key="3">
    <source>
        <dbReference type="Proteomes" id="UP000239772"/>
    </source>
</evidence>